<feature type="non-terminal residue" evidence="1">
    <location>
        <position position="85"/>
    </location>
</feature>
<organism evidence="1 2">
    <name type="scientific">Clarias magur</name>
    <name type="common">Asian catfish</name>
    <name type="synonym">Macropteronotus magur</name>
    <dbReference type="NCBI Taxonomy" id="1594786"/>
    <lineage>
        <taxon>Eukaryota</taxon>
        <taxon>Metazoa</taxon>
        <taxon>Chordata</taxon>
        <taxon>Craniata</taxon>
        <taxon>Vertebrata</taxon>
        <taxon>Euteleostomi</taxon>
        <taxon>Actinopterygii</taxon>
        <taxon>Neopterygii</taxon>
        <taxon>Teleostei</taxon>
        <taxon>Ostariophysi</taxon>
        <taxon>Siluriformes</taxon>
        <taxon>Clariidae</taxon>
        <taxon>Clarias</taxon>
    </lineage>
</organism>
<dbReference type="AlphaFoldDB" id="A0A8J4XBV8"/>
<keyword evidence="2" id="KW-1185">Reference proteome</keyword>
<reference evidence="1" key="1">
    <citation type="submission" date="2020-07" db="EMBL/GenBank/DDBJ databases">
        <title>Clarias magur genome sequencing, assembly and annotation.</title>
        <authorList>
            <person name="Kushwaha B."/>
            <person name="Kumar R."/>
            <person name="Das P."/>
            <person name="Joshi C.G."/>
            <person name="Kumar D."/>
            <person name="Nagpure N.S."/>
            <person name="Pandey M."/>
            <person name="Agarwal S."/>
            <person name="Srivastava S."/>
            <person name="Singh M."/>
            <person name="Sahoo L."/>
            <person name="Jayasankar P."/>
            <person name="Meher P.K."/>
            <person name="Koringa P.G."/>
            <person name="Iquebal M.A."/>
            <person name="Das S.P."/>
            <person name="Bit A."/>
            <person name="Patnaik S."/>
            <person name="Patel N."/>
            <person name="Shah T.M."/>
            <person name="Hinsu A."/>
            <person name="Jena J.K."/>
        </authorList>
    </citation>
    <scope>NUCLEOTIDE SEQUENCE</scope>
    <source>
        <strain evidence="1">CIFAMagur01</strain>
        <tissue evidence="1">Testis</tissue>
    </source>
</reference>
<name>A0A8J4XBV8_CLAMG</name>
<protein>
    <submittedName>
        <fullName evidence="1">Pleckstrin homology domain-containing family A member 7 isoform X2</fullName>
    </submittedName>
</protein>
<sequence length="85" mass="9232">MGICCGCLPPQDENQDQEGVPGHLEVISEEGDEGSIAEESSEYLVCSSSSSSSAQSALLQRDMWNQQGYSEYALYPGQPFCNVTY</sequence>
<evidence type="ECO:0000313" key="2">
    <source>
        <dbReference type="Proteomes" id="UP000727407"/>
    </source>
</evidence>
<evidence type="ECO:0000313" key="1">
    <source>
        <dbReference type="EMBL" id="KAF5901368.1"/>
    </source>
</evidence>
<accession>A0A8J4XBV8</accession>
<comment type="caution">
    <text evidence="1">The sequence shown here is derived from an EMBL/GenBank/DDBJ whole genome shotgun (WGS) entry which is preliminary data.</text>
</comment>
<dbReference type="EMBL" id="QNUK01000115">
    <property type="protein sequence ID" value="KAF5901368.1"/>
    <property type="molecule type" value="Genomic_DNA"/>
</dbReference>
<gene>
    <name evidence="1" type="ORF">DAT39_008931</name>
</gene>
<proteinExistence type="predicted"/>
<dbReference type="Proteomes" id="UP000727407">
    <property type="component" value="Unassembled WGS sequence"/>
</dbReference>